<sequence>MDAADGEPSTPQVKQIHLEELQQIRLQFIGEVPYGMDGAY</sequence>
<organism evidence="1 2">
    <name type="scientific">Streptomyces albireticuli</name>
    <dbReference type="NCBI Taxonomy" id="1940"/>
    <lineage>
        <taxon>Bacteria</taxon>
        <taxon>Bacillati</taxon>
        <taxon>Actinomycetota</taxon>
        <taxon>Actinomycetes</taxon>
        <taxon>Kitasatosporales</taxon>
        <taxon>Streptomycetaceae</taxon>
        <taxon>Streptomyces</taxon>
    </lineage>
</organism>
<accession>A0A1Z2KXX6</accession>
<evidence type="ECO:0000313" key="1">
    <source>
        <dbReference type="EMBL" id="ARZ66913.1"/>
    </source>
</evidence>
<reference evidence="1 2" key="1">
    <citation type="submission" date="2017-06" db="EMBL/GenBank/DDBJ databases">
        <title>Streptomyces albireticuli Genome sequencing and assembly.</title>
        <authorList>
            <person name="Wang Y."/>
            <person name="Du B."/>
            <person name="Ding Y."/>
            <person name="Liu H."/>
            <person name="Hou Q."/>
            <person name="Liu K."/>
            <person name="Yao L."/>
            <person name="Wang C."/>
        </authorList>
    </citation>
    <scope>NUCLEOTIDE SEQUENCE [LARGE SCALE GENOMIC DNA]</scope>
    <source>
        <strain evidence="1 2">MDJK11</strain>
    </source>
</reference>
<dbReference type="Proteomes" id="UP000195755">
    <property type="component" value="Chromosome"/>
</dbReference>
<gene>
    <name evidence="1" type="ORF">SMD11_1252</name>
</gene>
<proteinExistence type="predicted"/>
<protein>
    <submittedName>
        <fullName evidence="1">Uncharacterized protein</fullName>
    </submittedName>
</protein>
<dbReference type="EMBL" id="CP021744">
    <property type="protein sequence ID" value="ARZ66913.1"/>
    <property type="molecule type" value="Genomic_DNA"/>
</dbReference>
<dbReference type="AlphaFoldDB" id="A0A1Z2KXX6"/>
<name>A0A1Z2KXX6_9ACTN</name>
<evidence type="ECO:0000313" key="2">
    <source>
        <dbReference type="Proteomes" id="UP000195755"/>
    </source>
</evidence>
<dbReference type="KEGG" id="salj:SMD11_1252"/>